<dbReference type="EMBL" id="JBGBZA010000002">
    <property type="protein sequence ID" value="MEY9316209.1"/>
    <property type="molecule type" value="Genomic_DNA"/>
</dbReference>
<evidence type="ECO:0000313" key="1">
    <source>
        <dbReference type="EMBL" id="MEY9316209.1"/>
    </source>
</evidence>
<proteinExistence type="predicted"/>
<name>A0ABV4EYG4_BRAEL</name>
<reference evidence="1 2" key="1">
    <citation type="submission" date="2024-07" db="EMBL/GenBank/DDBJ databases">
        <title>Genomic Encyclopedia of Type Strains, Phase V (KMG-V): Genome sequencing to study the core and pangenomes of soil and plant-associated prokaryotes.</title>
        <authorList>
            <person name="Whitman W."/>
        </authorList>
    </citation>
    <scope>NUCLEOTIDE SEQUENCE [LARGE SCALE GENOMIC DNA]</scope>
    <source>
        <strain evidence="1 2">USDA 415</strain>
    </source>
</reference>
<comment type="caution">
    <text evidence="1">The sequence shown here is derived from an EMBL/GenBank/DDBJ whole genome shotgun (WGS) entry which is preliminary data.</text>
</comment>
<dbReference type="Proteomes" id="UP001565471">
    <property type="component" value="Unassembled WGS sequence"/>
</dbReference>
<accession>A0ABV4EYG4</accession>
<evidence type="ECO:0000313" key="2">
    <source>
        <dbReference type="Proteomes" id="UP001565471"/>
    </source>
</evidence>
<sequence>MIYDSLPALSRPFGASATVARHRAAPLTARSPGRGSVAAHHPRIELPRIALRSSRATLAQELLGDDIKAFSLFTCRRVGGKALKVGPKHCLQLG</sequence>
<protein>
    <submittedName>
        <fullName evidence="1">Uncharacterized protein</fullName>
    </submittedName>
</protein>
<keyword evidence="2" id="KW-1185">Reference proteome</keyword>
<organism evidence="1 2">
    <name type="scientific">Bradyrhizobium elkanii</name>
    <dbReference type="NCBI Taxonomy" id="29448"/>
    <lineage>
        <taxon>Bacteria</taxon>
        <taxon>Pseudomonadati</taxon>
        <taxon>Pseudomonadota</taxon>
        <taxon>Alphaproteobacteria</taxon>
        <taxon>Hyphomicrobiales</taxon>
        <taxon>Nitrobacteraceae</taxon>
        <taxon>Bradyrhizobium</taxon>
    </lineage>
</organism>
<gene>
    <name evidence="1" type="ORF">ABIF29_003008</name>
</gene>